<gene>
    <name evidence="3" type="ORF">PHPALM_11905</name>
</gene>
<evidence type="ECO:0000313" key="4">
    <source>
        <dbReference type="Proteomes" id="UP000237271"/>
    </source>
</evidence>
<feature type="transmembrane region" description="Helical" evidence="2">
    <location>
        <begin position="952"/>
        <end position="970"/>
    </location>
</feature>
<feature type="transmembrane region" description="Helical" evidence="2">
    <location>
        <begin position="177"/>
        <end position="198"/>
    </location>
</feature>
<dbReference type="Proteomes" id="UP000237271">
    <property type="component" value="Unassembled WGS sequence"/>
</dbReference>
<reference evidence="3 4" key="1">
    <citation type="journal article" date="2017" name="Genome Biol. Evol.">
        <title>Phytophthora megakarya and P. palmivora, closely related causal agents of cacao black pod rot, underwent increases in genome sizes and gene numbers by different mechanisms.</title>
        <authorList>
            <person name="Ali S.S."/>
            <person name="Shao J."/>
            <person name="Lary D.J."/>
            <person name="Kronmiller B."/>
            <person name="Shen D."/>
            <person name="Strem M.D."/>
            <person name="Amoako-Attah I."/>
            <person name="Akrofi A.Y."/>
            <person name="Begoude B.A."/>
            <person name="Ten Hoopen G.M."/>
            <person name="Coulibaly K."/>
            <person name="Kebe B.I."/>
            <person name="Melnick R.L."/>
            <person name="Guiltinan M.J."/>
            <person name="Tyler B.M."/>
            <person name="Meinhardt L.W."/>
            <person name="Bailey B.A."/>
        </authorList>
    </citation>
    <scope>NUCLEOTIDE SEQUENCE [LARGE SCALE GENOMIC DNA]</scope>
    <source>
        <strain evidence="4">sbr112.9</strain>
    </source>
</reference>
<organism evidence="3 4">
    <name type="scientific">Phytophthora palmivora</name>
    <dbReference type="NCBI Taxonomy" id="4796"/>
    <lineage>
        <taxon>Eukaryota</taxon>
        <taxon>Sar</taxon>
        <taxon>Stramenopiles</taxon>
        <taxon>Oomycota</taxon>
        <taxon>Peronosporomycetes</taxon>
        <taxon>Peronosporales</taxon>
        <taxon>Peronosporaceae</taxon>
        <taxon>Phytophthora</taxon>
    </lineage>
</organism>
<feature type="transmembrane region" description="Helical" evidence="2">
    <location>
        <begin position="117"/>
        <end position="137"/>
    </location>
</feature>
<feature type="transmembrane region" description="Helical" evidence="2">
    <location>
        <begin position="437"/>
        <end position="456"/>
    </location>
</feature>
<feature type="transmembrane region" description="Helical" evidence="2">
    <location>
        <begin position="560"/>
        <end position="581"/>
    </location>
</feature>
<keyword evidence="4" id="KW-1185">Reference proteome</keyword>
<comment type="caution">
    <text evidence="3">The sequence shown here is derived from an EMBL/GenBank/DDBJ whole genome shotgun (WGS) entry which is preliminary data.</text>
</comment>
<feature type="transmembrane region" description="Helical" evidence="2">
    <location>
        <begin position="476"/>
        <end position="500"/>
    </location>
</feature>
<feature type="transmembrane region" description="Helical" evidence="2">
    <location>
        <begin position="249"/>
        <end position="268"/>
    </location>
</feature>
<evidence type="ECO:0000256" key="2">
    <source>
        <dbReference type="SAM" id="Phobius"/>
    </source>
</evidence>
<keyword evidence="2" id="KW-1133">Transmembrane helix</keyword>
<proteinExistence type="predicted"/>
<feature type="transmembrane region" description="Helical" evidence="2">
    <location>
        <begin position="621"/>
        <end position="642"/>
    </location>
</feature>
<evidence type="ECO:0000256" key="1">
    <source>
        <dbReference type="SAM" id="MobiDB-lite"/>
    </source>
</evidence>
<keyword evidence="2" id="KW-0812">Transmembrane</keyword>
<feature type="transmembrane region" description="Helical" evidence="2">
    <location>
        <begin position="982"/>
        <end position="1003"/>
    </location>
</feature>
<accession>A0A2P4Y155</accession>
<dbReference type="AlphaFoldDB" id="A0A2P4Y155"/>
<keyword evidence="2" id="KW-0472">Membrane</keyword>
<evidence type="ECO:0008006" key="5">
    <source>
        <dbReference type="Google" id="ProtNLM"/>
    </source>
</evidence>
<feature type="transmembrane region" description="Helical" evidence="2">
    <location>
        <begin position="149"/>
        <end position="171"/>
    </location>
</feature>
<feature type="transmembrane region" description="Helical" evidence="2">
    <location>
        <begin position="663"/>
        <end position="681"/>
    </location>
</feature>
<feature type="transmembrane region" description="Helical" evidence="2">
    <location>
        <begin position="219"/>
        <end position="237"/>
    </location>
</feature>
<feature type="transmembrane region" description="Helical" evidence="2">
    <location>
        <begin position="693"/>
        <end position="712"/>
    </location>
</feature>
<evidence type="ECO:0000313" key="3">
    <source>
        <dbReference type="EMBL" id="POM71520.1"/>
    </source>
</evidence>
<name>A0A2P4Y155_9STRA</name>
<feature type="transmembrane region" description="Helical" evidence="2">
    <location>
        <begin position="521"/>
        <end position="540"/>
    </location>
</feature>
<sequence>MASPVLFEQYESTNDGPIVSALSRSAPTTTERIRGLFASQFTKIVDAWFAIHLEHYGGKYSIERMLALEEYTQTTSFNRVLFVTIGLPLFVIGLVLLQESIPLQNPADGWAANYGFWIRAAFVGIGIGNAASIQIGFWLDVPPFSLKQILGYCTLMATAYVVAGMVAAMFWVFPIPFFMFSLCFVTSTVILVYIRLVVGAHGFRQILSRRQQLRRLNKVGMVQAVMYVVYPAYQIVFSKVSSTPYEAPVLMILPIIRLALKLIFASAAHEKEDMIPVQVGFTVDFFDAFYFASFIQSVSPLTLAGVMVIDLVQTASELYELNQRTRRILSRLHQLSEGVASTAPLPSSPKKDDIMNEIHQHSISRKKSVFTASMVLKEALEVLFTSECLVLSEYMEVIVPTVYGLFVWTMVHLPSAEYHAELAGVNNDNVADIVSRIFAYAMMEFGSFVVLVVVQKRSCGINALYQLAFVLETQTLFVQSTLMMWILLTLTYRVVHFAHYGGKYSIERMLAFEEYTRNTSIVRVLLVVTGAPLIIIILVLCQEMIPLQDPADGWKANYGFWIRAGLVGVGVGYAGSIQIGFWLDAPSLSSKQIVVFCVAMGCGYVAAGMVMAELWVFPIPFFMFTLCMVTTSLVLVNFRIAVGAREFREILTKREQLRRVNKIGLLQAFMYIVYPAYQVLFSKTIRSYYEFPVLLILPVFRLVVKVVFANAASHKEDMIPVQVVFTVDFFDAIYLATFLQTMSSFTIAALMVVDLAQTASELHELHRQTRRIISQIQATVGNSDRSSTNLLQEIRGMFCSDESLKHIRTKKVQVRSCFYHKLSEEASIHTNSILASDWINHCLRKRDSVQPHTSQKPLSISPTTEDIPKQSSRKIASTRNTLSVSSKSIVLRKTLQILFTSECLILSEYLEIFVPTVYGTFIMAMINLPSAQYHTDLVGITHQNVAGVVTRIFTYAFMEFASFVVLAVIVQRNCGINALYQLAFVLETQMLFVQSMLMMWILMTMTYRVEHFGTWSLNIYTGCIYRPEY</sequence>
<dbReference type="OrthoDB" id="124854at2759"/>
<feature type="transmembrane region" description="Helical" evidence="2">
    <location>
        <begin position="80"/>
        <end position="97"/>
    </location>
</feature>
<feature type="compositionally biased region" description="Polar residues" evidence="1">
    <location>
        <begin position="850"/>
        <end position="872"/>
    </location>
</feature>
<feature type="transmembrane region" description="Helical" evidence="2">
    <location>
        <begin position="593"/>
        <end position="615"/>
    </location>
</feature>
<dbReference type="EMBL" id="NCKW01006471">
    <property type="protein sequence ID" value="POM71520.1"/>
    <property type="molecule type" value="Genomic_DNA"/>
</dbReference>
<feature type="region of interest" description="Disordered" evidence="1">
    <location>
        <begin position="849"/>
        <end position="872"/>
    </location>
</feature>
<protein>
    <recommendedName>
        <fullName evidence="5">Transmembrane protein</fullName>
    </recommendedName>
</protein>